<dbReference type="GO" id="GO:0032259">
    <property type="term" value="P:methylation"/>
    <property type="evidence" value="ECO:0007669"/>
    <property type="project" value="UniProtKB-KW"/>
</dbReference>
<reference evidence="3 4" key="1">
    <citation type="submission" date="2020-08" db="EMBL/GenBank/DDBJ databases">
        <title>Sequencing the genomes of 1000 actinobacteria strains.</title>
        <authorList>
            <person name="Klenk H.-P."/>
        </authorList>
    </citation>
    <scope>NUCLEOTIDE SEQUENCE [LARGE SCALE GENOMIC DNA]</scope>
    <source>
        <strain evidence="3 4">DSM 43582</strain>
    </source>
</reference>
<keyword evidence="4" id="KW-1185">Reference proteome</keyword>
<proteinExistence type="predicted"/>
<dbReference type="PANTHER" id="PTHR43591:SF24">
    <property type="entry name" value="2-METHOXY-6-POLYPRENYL-1,4-BENZOQUINOL METHYLASE, MITOCHONDRIAL"/>
    <property type="match status" value="1"/>
</dbReference>
<evidence type="ECO:0000313" key="3">
    <source>
        <dbReference type="EMBL" id="MBB5918145.1"/>
    </source>
</evidence>
<feature type="domain" description="Methyltransferase type 11" evidence="2">
    <location>
        <begin position="51"/>
        <end position="143"/>
    </location>
</feature>
<comment type="caution">
    <text evidence="3">The sequence shown here is derived from an EMBL/GenBank/DDBJ whole genome shotgun (WGS) entry which is preliminary data.</text>
</comment>
<organism evidence="3 4">
    <name type="scientific">Nocardia transvalensis</name>
    <dbReference type="NCBI Taxonomy" id="37333"/>
    <lineage>
        <taxon>Bacteria</taxon>
        <taxon>Bacillati</taxon>
        <taxon>Actinomycetota</taxon>
        <taxon>Actinomycetes</taxon>
        <taxon>Mycobacteriales</taxon>
        <taxon>Nocardiaceae</taxon>
        <taxon>Nocardia</taxon>
    </lineage>
</organism>
<keyword evidence="1" id="KW-1133">Transmembrane helix</keyword>
<dbReference type="InterPro" id="IPR029063">
    <property type="entry name" value="SAM-dependent_MTases_sf"/>
</dbReference>
<name>A0A7W9PLK1_9NOCA</name>
<keyword evidence="1" id="KW-0812">Transmembrane</keyword>
<evidence type="ECO:0000313" key="4">
    <source>
        <dbReference type="Proteomes" id="UP000540412"/>
    </source>
</evidence>
<keyword evidence="3" id="KW-0830">Ubiquinone</keyword>
<dbReference type="PANTHER" id="PTHR43591">
    <property type="entry name" value="METHYLTRANSFERASE"/>
    <property type="match status" value="1"/>
</dbReference>
<dbReference type="RefSeq" id="WP_040747479.1">
    <property type="nucleotide sequence ID" value="NZ_JACHIT010000002.1"/>
</dbReference>
<dbReference type="SUPFAM" id="SSF53335">
    <property type="entry name" value="S-adenosyl-L-methionine-dependent methyltransferases"/>
    <property type="match status" value="1"/>
</dbReference>
<dbReference type="AlphaFoldDB" id="A0A7W9PLK1"/>
<dbReference type="Gene3D" id="3.40.50.150">
    <property type="entry name" value="Vaccinia Virus protein VP39"/>
    <property type="match status" value="1"/>
</dbReference>
<gene>
    <name evidence="3" type="ORF">BJY24_007057</name>
</gene>
<feature type="transmembrane region" description="Helical" evidence="1">
    <location>
        <begin position="12"/>
        <end position="29"/>
    </location>
</feature>
<dbReference type="GO" id="GO:0008757">
    <property type="term" value="F:S-adenosylmethionine-dependent methyltransferase activity"/>
    <property type="evidence" value="ECO:0007669"/>
    <property type="project" value="InterPro"/>
</dbReference>
<accession>A0A7W9PLK1</accession>
<dbReference type="InterPro" id="IPR013216">
    <property type="entry name" value="Methyltransf_11"/>
</dbReference>
<keyword evidence="3" id="KW-0808">Transferase</keyword>
<keyword evidence="3" id="KW-0489">Methyltransferase</keyword>
<dbReference type="Pfam" id="PF08241">
    <property type="entry name" value="Methyltransf_11"/>
    <property type="match status" value="1"/>
</dbReference>
<protein>
    <submittedName>
        <fullName evidence="3">Ubiquinone/menaquinone biosynthesis C-methylase UbiE</fullName>
    </submittedName>
</protein>
<keyword evidence="1" id="KW-0472">Membrane</keyword>
<evidence type="ECO:0000259" key="2">
    <source>
        <dbReference type="Pfam" id="PF08241"/>
    </source>
</evidence>
<evidence type="ECO:0000256" key="1">
    <source>
        <dbReference type="SAM" id="Phobius"/>
    </source>
</evidence>
<sequence>MDTPPVNHHAGHPGFAGPIGTAMGLYMFLAGRQRARMVADLASVTSADTVVDIGCGPGGGVAAAARHGARVTGVDPSTAMLRLARILVRGNGIGWTQGVAERLPLEDGAATVAWAVATVHHWPDVTGGLAEIHRVLAPGGRFLAMERDVAADAKGLASHGWTETQARSFADHCRAADLTDPRVEGHVLGRRMFWTVSAIRP</sequence>
<dbReference type="Proteomes" id="UP000540412">
    <property type="component" value="Unassembled WGS sequence"/>
</dbReference>
<dbReference type="EMBL" id="JACHIT010000002">
    <property type="protein sequence ID" value="MBB5918145.1"/>
    <property type="molecule type" value="Genomic_DNA"/>
</dbReference>